<accession>A0A2Z6MAV3</accession>
<sequence>MLKENKIRVSFWNCLKLDEPSLNAIGLNARINMMNFAFGNHYDSQATYVYPGSSVPEWLEYKTTTDYMTIHLSFDQNG</sequence>
<dbReference type="Proteomes" id="UP000242715">
    <property type="component" value="Unassembled WGS sequence"/>
</dbReference>
<reference evidence="2" key="1">
    <citation type="journal article" date="2017" name="Front. Plant Sci.">
        <title>Climate Clever Clovers: New Paradigm to Reduce the Environmental Footprint of Ruminants by Breeding Low Methanogenic Forages Utilizing Haplotype Variation.</title>
        <authorList>
            <person name="Kaur P."/>
            <person name="Appels R."/>
            <person name="Bayer P.E."/>
            <person name="Keeble-Gagnere G."/>
            <person name="Wang J."/>
            <person name="Hirakawa H."/>
            <person name="Shirasawa K."/>
            <person name="Vercoe P."/>
            <person name="Stefanova K."/>
            <person name="Durmic Z."/>
            <person name="Nichols P."/>
            <person name="Revell C."/>
            <person name="Isobe S.N."/>
            <person name="Edwards D."/>
            <person name="Erskine W."/>
        </authorList>
    </citation>
    <scope>NUCLEOTIDE SEQUENCE [LARGE SCALE GENOMIC DNA]</scope>
    <source>
        <strain evidence="2">cv. Daliak</strain>
    </source>
</reference>
<dbReference type="AlphaFoldDB" id="A0A2Z6MAV3"/>
<gene>
    <name evidence="1" type="ORF">TSUD_357840</name>
</gene>
<evidence type="ECO:0000313" key="2">
    <source>
        <dbReference type="Proteomes" id="UP000242715"/>
    </source>
</evidence>
<dbReference type="EMBL" id="DF973380">
    <property type="protein sequence ID" value="GAU28798.1"/>
    <property type="molecule type" value="Genomic_DNA"/>
</dbReference>
<name>A0A2Z6MAV3_TRISU</name>
<keyword evidence="2" id="KW-1185">Reference proteome</keyword>
<evidence type="ECO:0000313" key="1">
    <source>
        <dbReference type="EMBL" id="GAU28798.1"/>
    </source>
</evidence>
<proteinExistence type="predicted"/>
<dbReference type="OrthoDB" id="1419197at2759"/>
<organism evidence="1 2">
    <name type="scientific">Trifolium subterraneum</name>
    <name type="common">Subterranean clover</name>
    <dbReference type="NCBI Taxonomy" id="3900"/>
    <lineage>
        <taxon>Eukaryota</taxon>
        <taxon>Viridiplantae</taxon>
        <taxon>Streptophyta</taxon>
        <taxon>Embryophyta</taxon>
        <taxon>Tracheophyta</taxon>
        <taxon>Spermatophyta</taxon>
        <taxon>Magnoliopsida</taxon>
        <taxon>eudicotyledons</taxon>
        <taxon>Gunneridae</taxon>
        <taxon>Pentapetalae</taxon>
        <taxon>rosids</taxon>
        <taxon>fabids</taxon>
        <taxon>Fabales</taxon>
        <taxon>Fabaceae</taxon>
        <taxon>Papilionoideae</taxon>
        <taxon>50 kb inversion clade</taxon>
        <taxon>NPAAA clade</taxon>
        <taxon>Hologalegina</taxon>
        <taxon>IRL clade</taxon>
        <taxon>Trifolieae</taxon>
        <taxon>Trifolium</taxon>
    </lineage>
</organism>
<protein>
    <submittedName>
        <fullName evidence="1">Uncharacterized protein</fullName>
    </submittedName>
</protein>